<evidence type="ECO:0000256" key="6">
    <source>
        <dbReference type="ARBA" id="ARBA00023004"/>
    </source>
</evidence>
<evidence type="ECO:0000256" key="5">
    <source>
        <dbReference type="ARBA" id="ARBA00023002"/>
    </source>
</evidence>
<dbReference type="InterPro" id="IPR044862">
    <property type="entry name" value="Pro_4_hyd_alph_FE2OG_OXY"/>
</dbReference>
<dbReference type="OrthoDB" id="9782970at2"/>
<evidence type="ECO:0000256" key="2">
    <source>
        <dbReference type="ARBA" id="ARBA00022723"/>
    </source>
</evidence>
<dbReference type="GO" id="GO:0016705">
    <property type="term" value="F:oxidoreductase activity, acting on paired donors, with incorporation or reduction of molecular oxygen"/>
    <property type="evidence" value="ECO:0007669"/>
    <property type="project" value="InterPro"/>
</dbReference>
<dbReference type="PANTHER" id="PTHR33099">
    <property type="entry name" value="FE2OG DIOXYGENASE DOMAIN-CONTAINING PROTEIN"/>
    <property type="match status" value="1"/>
</dbReference>
<dbReference type="SMART" id="SM00702">
    <property type="entry name" value="P4Hc"/>
    <property type="match status" value="1"/>
</dbReference>
<evidence type="ECO:0000256" key="1">
    <source>
        <dbReference type="ARBA" id="ARBA00001961"/>
    </source>
</evidence>
<keyword evidence="4" id="KW-0223">Dioxygenase</keyword>
<organism evidence="8 9">
    <name type="scientific">Ahniella affigens</name>
    <dbReference type="NCBI Taxonomy" id="2021234"/>
    <lineage>
        <taxon>Bacteria</taxon>
        <taxon>Pseudomonadati</taxon>
        <taxon>Pseudomonadota</taxon>
        <taxon>Gammaproteobacteria</taxon>
        <taxon>Lysobacterales</taxon>
        <taxon>Rhodanobacteraceae</taxon>
        <taxon>Ahniella</taxon>
    </lineage>
</organism>
<protein>
    <recommendedName>
        <fullName evidence="7">Fe2OG dioxygenase domain-containing protein</fullName>
    </recommendedName>
</protein>
<keyword evidence="3" id="KW-0847">Vitamin C</keyword>
<evidence type="ECO:0000256" key="3">
    <source>
        <dbReference type="ARBA" id="ARBA00022896"/>
    </source>
</evidence>
<dbReference type="KEGG" id="xba:C7S18_04555"/>
<reference evidence="8 9" key="2">
    <citation type="submission" date="2018-03" db="EMBL/GenBank/DDBJ databases">
        <authorList>
            <person name="Keele B.F."/>
        </authorList>
    </citation>
    <scope>NUCLEOTIDE SEQUENCE [LARGE SCALE GENOMIC DNA]</scope>
    <source>
        <strain evidence="8 9">D13</strain>
    </source>
</reference>
<evidence type="ECO:0000313" key="8">
    <source>
        <dbReference type="EMBL" id="AVP96512.1"/>
    </source>
</evidence>
<dbReference type="PROSITE" id="PS51471">
    <property type="entry name" value="FE2OG_OXY"/>
    <property type="match status" value="1"/>
</dbReference>
<sequence>MSQHQTLPALLESIGGASDFASQHIMPLTPIGLTVSGVGNIPLPISVETAEALIGVATPAQHGYKEETRFDPRVRDTFEIDCARIHFDETRWQPALQAALEKIAQSFGISPGCSLKAELHNMLIYRTGQFFLRHRDSEKLEGMIASLVVSLPSRFAGGETIVLHQGDAKTFRSDDKALSFAAFFADCRHEVKPVTSGHRVVLTYNLWLQGNAQASPIEPAKQQRLADHLRTYFAANKPPRWTGDEQIGPPDRLVYLLDHQYTQRGLEWNYLKGADSSRAVALRHAAETTGCDVALALVDVHEVWDCTERPYRSRRHGRRTRFSFDDDIDPEPDGESVIPSGKRMDENYEVTDLIDSEASIRHLVKIGKALPAMPVAIEPHELFCTKPTARMEPYESEYEPYTGNAGNTMDRWYSRAALVIWPQTRSFAMRAQVDPKWAIEEVLQSCTSNDPDMALALVRQVMPFWAAAIRRGEHADALAPTLKVAAAIKSPIAAMHLLSPFAITALDANMAEDCVACLDVYGLEWLCERLAGWRSERGLTPEDHLH</sequence>
<dbReference type="Pfam" id="PF13640">
    <property type="entry name" value="2OG-FeII_Oxy_3"/>
    <property type="match status" value="1"/>
</dbReference>
<proteinExistence type="predicted"/>
<keyword evidence="6" id="KW-0408">Iron</keyword>
<dbReference type="InterPro" id="IPR006620">
    <property type="entry name" value="Pro_4_hyd_alph"/>
</dbReference>
<keyword evidence="2" id="KW-0479">Metal-binding</keyword>
<feature type="domain" description="Fe2OG dioxygenase" evidence="7">
    <location>
        <begin position="116"/>
        <end position="210"/>
    </location>
</feature>
<accession>A0A2P1PNT8</accession>
<comment type="cofactor">
    <cofactor evidence="1">
        <name>L-ascorbate</name>
        <dbReference type="ChEBI" id="CHEBI:38290"/>
    </cofactor>
</comment>
<evidence type="ECO:0000313" key="9">
    <source>
        <dbReference type="Proteomes" id="UP000241074"/>
    </source>
</evidence>
<dbReference type="EMBL" id="CP027860">
    <property type="protein sequence ID" value="AVP96512.1"/>
    <property type="molecule type" value="Genomic_DNA"/>
</dbReference>
<dbReference type="AlphaFoldDB" id="A0A2P1PNT8"/>
<dbReference type="RefSeq" id="WP_106890440.1">
    <property type="nucleotide sequence ID" value="NZ_CP027860.1"/>
</dbReference>
<evidence type="ECO:0000259" key="7">
    <source>
        <dbReference type="PROSITE" id="PS51471"/>
    </source>
</evidence>
<dbReference type="Gene3D" id="2.60.120.620">
    <property type="entry name" value="q2cbj1_9rhob like domain"/>
    <property type="match status" value="1"/>
</dbReference>
<dbReference type="GO" id="GO:0005506">
    <property type="term" value="F:iron ion binding"/>
    <property type="evidence" value="ECO:0007669"/>
    <property type="project" value="InterPro"/>
</dbReference>
<gene>
    <name evidence="8" type="ORF">C7S18_04555</name>
</gene>
<name>A0A2P1PNT8_9GAMM</name>
<reference evidence="8 9" key="1">
    <citation type="submission" date="2018-03" db="EMBL/GenBank/DDBJ databases">
        <title>Ahniella affigens gen. nov., sp. nov., a gammaproteobacterium isolated from sandy soil near a stream.</title>
        <authorList>
            <person name="Ko Y."/>
            <person name="Kim J.-H."/>
        </authorList>
    </citation>
    <scope>NUCLEOTIDE SEQUENCE [LARGE SCALE GENOMIC DNA]</scope>
    <source>
        <strain evidence="8 9">D13</strain>
    </source>
</reference>
<dbReference type="GO" id="GO:0031418">
    <property type="term" value="F:L-ascorbic acid binding"/>
    <property type="evidence" value="ECO:0007669"/>
    <property type="project" value="UniProtKB-KW"/>
</dbReference>
<evidence type="ECO:0000256" key="4">
    <source>
        <dbReference type="ARBA" id="ARBA00022964"/>
    </source>
</evidence>
<dbReference type="Proteomes" id="UP000241074">
    <property type="component" value="Chromosome"/>
</dbReference>
<keyword evidence="5" id="KW-0560">Oxidoreductase</keyword>
<dbReference type="PANTHER" id="PTHR33099:SF7">
    <property type="entry name" value="MYND-TYPE DOMAIN-CONTAINING PROTEIN"/>
    <property type="match status" value="1"/>
</dbReference>
<keyword evidence="9" id="KW-1185">Reference proteome</keyword>
<dbReference type="GO" id="GO:0051213">
    <property type="term" value="F:dioxygenase activity"/>
    <property type="evidence" value="ECO:0007669"/>
    <property type="project" value="UniProtKB-KW"/>
</dbReference>
<dbReference type="InterPro" id="IPR005123">
    <property type="entry name" value="Oxoglu/Fe-dep_dioxygenase_dom"/>
</dbReference>